<dbReference type="InterPro" id="IPR016181">
    <property type="entry name" value="Acyl_CoA_acyltransferase"/>
</dbReference>
<dbReference type="Proteomes" id="UP000195918">
    <property type="component" value="Unassembled WGS sequence"/>
</dbReference>
<protein>
    <recommendedName>
        <fullName evidence="3">N-acetyltransferase domain-containing protein</fullName>
    </recommendedName>
</protein>
<dbReference type="Gene3D" id="3.40.630.30">
    <property type="match status" value="1"/>
</dbReference>
<evidence type="ECO:0008006" key="3">
    <source>
        <dbReference type="Google" id="ProtNLM"/>
    </source>
</evidence>
<dbReference type="RefSeq" id="WP_086951783.1">
    <property type="nucleotide sequence ID" value="NZ_FWFD01000013.1"/>
</dbReference>
<dbReference type="OrthoDB" id="2233009at2"/>
<gene>
    <name evidence="1" type="ORF">FM121_08695</name>
</gene>
<organism evidence="1 2">
    <name type="scientific">Vagococcus fluvialis bH819</name>
    <dbReference type="NCBI Taxonomy" id="1255619"/>
    <lineage>
        <taxon>Bacteria</taxon>
        <taxon>Bacillati</taxon>
        <taxon>Bacillota</taxon>
        <taxon>Bacilli</taxon>
        <taxon>Lactobacillales</taxon>
        <taxon>Enterococcaceae</taxon>
        <taxon>Vagococcus</taxon>
    </lineage>
</organism>
<name>A0A1X6WP95_9ENTE</name>
<proteinExistence type="predicted"/>
<dbReference type="SUPFAM" id="SSF55729">
    <property type="entry name" value="Acyl-CoA N-acyltransferases (Nat)"/>
    <property type="match status" value="1"/>
</dbReference>
<evidence type="ECO:0000313" key="2">
    <source>
        <dbReference type="Proteomes" id="UP000195918"/>
    </source>
</evidence>
<keyword evidence="2" id="KW-1185">Reference proteome</keyword>
<accession>A0A1X6WP95</accession>
<sequence>MFVSKKKYRSLEMMREKEKSDYLGIMGEMRQEAKKERASLEESLVGKDLLIELNEVLDKKNYSILGIEINEFSVPVVVASTRSMEPNELILYSLRNNKYQGENMQPKVVVSSNQENQKLIIEDIFSMEDEDKSGNGSILLTYLIKEARRWGFSNIVGKLAPSDSTELKKLENFYSKNNFEVIYDKENKVLDVKIEI</sequence>
<evidence type="ECO:0000313" key="1">
    <source>
        <dbReference type="EMBL" id="SLM86153.1"/>
    </source>
</evidence>
<dbReference type="AlphaFoldDB" id="A0A1X6WP95"/>
<dbReference type="EMBL" id="FWFD01000013">
    <property type="protein sequence ID" value="SLM86153.1"/>
    <property type="molecule type" value="Genomic_DNA"/>
</dbReference>
<reference evidence="2" key="1">
    <citation type="submission" date="2017-02" db="EMBL/GenBank/DDBJ databases">
        <authorList>
            <person name="Dridi B."/>
        </authorList>
    </citation>
    <scope>NUCLEOTIDE SEQUENCE [LARGE SCALE GENOMIC DNA]</scope>
    <source>
        <strain evidence="2">bH819</strain>
    </source>
</reference>